<accession>A0A0V8JGS8</accession>
<keyword evidence="3" id="KW-1185">Reference proteome</keyword>
<dbReference type="Pfam" id="PF12706">
    <property type="entry name" value="Lactamase_B_2"/>
    <property type="match status" value="1"/>
</dbReference>
<sequence>MAYVLLFLILLIVGIVLFINVHPTFGANPTKLQKEAYERFPHYENGKFKNMVPTNMKMSAADILSFIKDSMNKEQERSPRNQLSMNKIDWEKVKSREDSLTWFGHSAFLLSIDNKKLLIDPMLGPTASPVSFIGSKRYSQDILHIIDEMPPIDAVLFTHDHYDHLDYSSIKKLKCKVNHFFVPLGVGAHLMRWGVSSHNITELNWWDEVELGGITLAFTPSKHFSGRGVLNRDSTLWGGWVILGENTRFYTSGDGGYDAHFKEVGDKYGPFTLTLMEGGQYDARWSWVHMRPEESVQAHLDVKGETMMLIHWGAFTLAYHSWTDPIERAIQKAKEEGVNLLIPELGETVLLHGEKASGVNEWWTNESKEA</sequence>
<proteinExistence type="predicted"/>
<dbReference type="SUPFAM" id="SSF56281">
    <property type="entry name" value="Metallo-hydrolase/oxidoreductase"/>
    <property type="match status" value="1"/>
</dbReference>
<dbReference type="EMBL" id="LNQP01000097">
    <property type="protein sequence ID" value="KSU86276.1"/>
    <property type="molecule type" value="Genomic_DNA"/>
</dbReference>
<feature type="domain" description="Metallo-beta-lactamase" evidence="1">
    <location>
        <begin position="117"/>
        <end position="312"/>
    </location>
</feature>
<name>A0A0V8JGS8_9BACI</name>
<dbReference type="PIRSF" id="PIRSF038896">
    <property type="entry name" value="NAPE-PLD"/>
    <property type="match status" value="1"/>
</dbReference>
<dbReference type="PANTHER" id="PTHR15032">
    <property type="entry name" value="N-ACYL-PHOSPHATIDYLETHANOLAMINE-HYDROLYZING PHOSPHOLIPASE D"/>
    <property type="match status" value="1"/>
</dbReference>
<dbReference type="GO" id="GO:0070290">
    <property type="term" value="F:N-acylphosphatidylethanolamine-specific phospholipase D activity"/>
    <property type="evidence" value="ECO:0007669"/>
    <property type="project" value="InterPro"/>
</dbReference>
<dbReference type="Gene3D" id="3.60.15.10">
    <property type="entry name" value="Ribonuclease Z/Hydroxyacylglutathione hydrolase-like"/>
    <property type="match status" value="1"/>
</dbReference>
<gene>
    <name evidence="2" type="ORF">AS180_19510</name>
</gene>
<comment type="caution">
    <text evidence="2">The sequence shown here is derived from an EMBL/GenBank/DDBJ whole genome shotgun (WGS) entry which is preliminary data.</text>
</comment>
<evidence type="ECO:0000313" key="2">
    <source>
        <dbReference type="EMBL" id="KSU86276.1"/>
    </source>
</evidence>
<organism evidence="2 3">
    <name type="scientific">Priestia veravalensis</name>
    <dbReference type="NCBI Taxonomy" id="1414648"/>
    <lineage>
        <taxon>Bacteria</taxon>
        <taxon>Bacillati</taxon>
        <taxon>Bacillota</taxon>
        <taxon>Bacilli</taxon>
        <taxon>Bacillales</taxon>
        <taxon>Bacillaceae</taxon>
        <taxon>Priestia</taxon>
    </lineage>
</organism>
<dbReference type="GO" id="GO:0008270">
    <property type="term" value="F:zinc ion binding"/>
    <property type="evidence" value="ECO:0007669"/>
    <property type="project" value="InterPro"/>
</dbReference>
<dbReference type="InterPro" id="IPR024884">
    <property type="entry name" value="NAPE-PLD"/>
</dbReference>
<protein>
    <recommendedName>
        <fullName evidence="1">Metallo-beta-lactamase domain-containing protein</fullName>
    </recommendedName>
</protein>
<dbReference type="RefSeq" id="WP_062687363.1">
    <property type="nucleotide sequence ID" value="NZ_KQ758711.1"/>
</dbReference>
<reference evidence="2 3" key="1">
    <citation type="submission" date="2015-11" db="EMBL/GenBank/DDBJ databases">
        <title>Bacillus caseinolyticus sp nov.</title>
        <authorList>
            <person name="Dastager S.G."/>
            <person name="Mawlankar R."/>
        </authorList>
    </citation>
    <scope>NUCLEOTIDE SEQUENCE [LARGE SCALE GENOMIC DNA]</scope>
    <source>
        <strain evidence="2 3">SGD-V-76</strain>
    </source>
</reference>
<dbReference type="Proteomes" id="UP000053681">
    <property type="component" value="Unassembled WGS sequence"/>
</dbReference>
<dbReference type="GO" id="GO:0005737">
    <property type="term" value="C:cytoplasm"/>
    <property type="evidence" value="ECO:0007669"/>
    <property type="project" value="TreeGrafter"/>
</dbReference>
<evidence type="ECO:0000313" key="3">
    <source>
        <dbReference type="Proteomes" id="UP000053681"/>
    </source>
</evidence>
<dbReference type="PANTHER" id="PTHR15032:SF4">
    <property type="entry name" value="N-ACYL-PHOSPHATIDYLETHANOLAMINE-HYDROLYZING PHOSPHOLIPASE D"/>
    <property type="match status" value="1"/>
</dbReference>
<dbReference type="InterPro" id="IPR036866">
    <property type="entry name" value="RibonucZ/Hydroxyglut_hydro"/>
</dbReference>
<dbReference type="AlphaFoldDB" id="A0A0V8JGS8"/>
<dbReference type="InterPro" id="IPR001279">
    <property type="entry name" value="Metallo-B-lactamas"/>
</dbReference>
<evidence type="ECO:0000259" key="1">
    <source>
        <dbReference type="Pfam" id="PF12706"/>
    </source>
</evidence>